<feature type="region of interest" description="Disordered" evidence="1">
    <location>
        <begin position="1"/>
        <end position="30"/>
    </location>
</feature>
<evidence type="ECO:0000313" key="3">
    <source>
        <dbReference type="Proteomes" id="UP000000702"/>
    </source>
</evidence>
<proteinExistence type="predicted"/>
<name>F9WI77_TRYCI</name>
<evidence type="ECO:0000256" key="1">
    <source>
        <dbReference type="SAM" id="MobiDB-lite"/>
    </source>
</evidence>
<organism evidence="2 3">
    <name type="scientific">Trypanosoma congolense (strain IL3000)</name>
    <dbReference type="NCBI Taxonomy" id="1068625"/>
    <lineage>
        <taxon>Eukaryota</taxon>
        <taxon>Discoba</taxon>
        <taxon>Euglenozoa</taxon>
        <taxon>Kinetoplastea</taxon>
        <taxon>Metakinetoplastina</taxon>
        <taxon>Trypanosomatida</taxon>
        <taxon>Trypanosomatidae</taxon>
        <taxon>Trypanosoma</taxon>
        <taxon>Nannomonas</taxon>
    </lineage>
</organism>
<dbReference type="Proteomes" id="UP000000702">
    <property type="component" value="Unassembled WGS sequence"/>
</dbReference>
<accession>F9WI77</accession>
<sequence length="204" mass="22798">MASVLQGDTPPGSERMKGAEEASLQEGSDSCDYGKAMRALLANRVRQRRVAERERAVRVLAHKGVSLPTPEELRVIAEKRSRYEELLRLRKQIDGVERRAGCWHRYLSYESQESLAPLLPSDTVQSTVAGSFEGSVALVSPLLSLFRMMLHEIRVRKRLELLRTYLSLSKTRVLPTDGSCRVVVEVARLAEEGLTVPPQGRVAC</sequence>
<reference evidence="2 3" key="2">
    <citation type="journal article" date="2012" name="Proc. Natl. Acad. Sci. U.S.A.">
        <title>Antigenic diversity is generated by distinct evolutionary mechanisms in African trypanosome species.</title>
        <authorList>
            <person name="Jackson A.P."/>
            <person name="Berry A."/>
            <person name="Aslett M."/>
            <person name="Allison H.C."/>
            <person name="Burton P."/>
            <person name="Vavrova-Anderson J."/>
            <person name="Brown R."/>
            <person name="Browne H."/>
            <person name="Corton N."/>
            <person name="Hauser H."/>
            <person name="Gamble J."/>
            <person name="Gilderthorp R."/>
            <person name="Marcello L."/>
            <person name="McQuillan J."/>
            <person name="Otto T.D."/>
            <person name="Quail M.A."/>
            <person name="Sanders M.J."/>
            <person name="van Tonder A."/>
            <person name="Ginger M.L."/>
            <person name="Field M.C."/>
            <person name="Barry J.D."/>
            <person name="Hertz-Fowler C."/>
            <person name="Berriman M."/>
        </authorList>
    </citation>
    <scope>NUCLEOTIDE SEQUENCE [LARGE SCALE GENOMIC DNA]</scope>
    <source>
        <strain evidence="2 3">IL3000</strain>
    </source>
</reference>
<dbReference type="AlphaFoldDB" id="F9WI77"/>
<gene>
    <name evidence="2" type="ORF">TCIL3000_0_18840</name>
</gene>
<protein>
    <submittedName>
        <fullName evidence="2">WGS project CAEQ00000000 data, annotated contig 741</fullName>
    </submittedName>
</protein>
<evidence type="ECO:0000313" key="2">
    <source>
        <dbReference type="EMBL" id="CCD17022.1"/>
    </source>
</evidence>
<reference evidence="3" key="1">
    <citation type="submission" date="2011-07" db="EMBL/GenBank/DDBJ databases">
        <title>Divergent evolution of antigenic variation in African trypanosomes.</title>
        <authorList>
            <person name="Jackson A.P."/>
            <person name="Berry A."/>
            <person name="Allison H.C."/>
            <person name="Burton P."/>
            <person name="Anderson J."/>
            <person name="Aslett M."/>
            <person name="Brown R."/>
            <person name="Corton N."/>
            <person name="Harris D."/>
            <person name="Hauser H."/>
            <person name="Gamble J."/>
            <person name="Gilderthorp R."/>
            <person name="McQuillan J."/>
            <person name="Quail M.A."/>
            <person name="Sanders M."/>
            <person name="Van Tonder A."/>
            <person name="Ginger M.L."/>
            <person name="Donelson J.E."/>
            <person name="Field M.C."/>
            <person name="Barry J.D."/>
            <person name="Berriman M."/>
            <person name="Hertz-Fowler C."/>
        </authorList>
    </citation>
    <scope>NUCLEOTIDE SEQUENCE [LARGE SCALE GENOMIC DNA]</scope>
    <source>
        <strain evidence="3">IL3000</strain>
    </source>
</reference>
<keyword evidence="3" id="KW-1185">Reference proteome</keyword>
<dbReference type="VEuPathDB" id="TriTrypDB:TcIL3000_0_18840"/>
<dbReference type="EMBL" id="CAEQ01002538">
    <property type="protein sequence ID" value="CCD17022.1"/>
    <property type="molecule type" value="Genomic_DNA"/>
</dbReference>
<comment type="caution">
    <text evidence="2">The sequence shown here is derived from an EMBL/GenBank/DDBJ whole genome shotgun (WGS) entry which is preliminary data.</text>
</comment>